<dbReference type="OrthoDB" id="1522549at2"/>
<protein>
    <submittedName>
        <fullName evidence="3">Uncharacterized protein</fullName>
    </submittedName>
</protein>
<proteinExistence type="predicted"/>
<dbReference type="Pfam" id="PF13432">
    <property type="entry name" value="TPR_16"/>
    <property type="match status" value="1"/>
</dbReference>
<dbReference type="SMART" id="SM00028">
    <property type="entry name" value="TPR"/>
    <property type="match status" value="3"/>
</dbReference>
<evidence type="ECO:0000313" key="3">
    <source>
        <dbReference type="EMBL" id="CEA16857.1"/>
    </source>
</evidence>
<keyword evidence="2" id="KW-0175">Coiled coil</keyword>
<feature type="repeat" description="TPR" evidence="1">
    <location>
        <begin position="234"/>
        <end position="267"/>
    </location>
</feature>
<keyword evidence="1" id="KW-0802">TPR repeat</keyword>
<name>A0A098C4K6_9BACT</name>
<dbReference type="PROSITE" id="PS50005">
    <property type="entry name" value="TPR"/>
    <property type="match status" value="2"/>
</dbReference>
<feature type="coiled-coil region" evidence="2">
    <location>
        <begin position="552"/>
        <end position="593"/>
    </location>
</feature>
<dbReference type="EMBL" id="LN515532">
    <property type="protein sequence ID" value="CEA16857.1"/>
    <property type="molecule type" value="Genomic_DNA"/>
</dbReference>
<dbReference type="Gene3D" id="1.25.40.10">
    <property type="entry name" value="Tetratricopeptide repeat domain"/>
    <property type="match status" value="2"/>
</dbReference>
<dbReference type="Pfam" id="PF13428">
    <property type="entry name" value="TPR_14"/>
    <property type="match status" value="1"/>
</dbReference>
<dbReference type="HOGENOM" id="CLU_450443_0_0_10"/>
<evidence type="ECO:0000313" key="4">
    <source>
        <dbReference type="Proteomes" id="UP000032417"/>
    </source>
</evidence>
<dbReference type="PROSITE" id="PS50293">
    <property type="entry name" value="TPR_REGION"/>
    <property type="match status" value="1"/>
</dbReference>
<organism evidence="3 4">
    <name type="scientific">Fermentimonas caenicola</name>
    <dbReference type="NCBI Taxonomy" id="1562970"/>
    <lineage>
        <taxon>Bacteria</taxon>
        <taxon>Pseudomonadati</taxon>
        <taxon>Bacteroidota</taxon>
        <taxon>Bacteroidia</taxon>
        <taxon>Bacteroidales</taxon>
        <taxon>Dysgonomonadaceae</taxon>
        <taxon>Fermentimonas</taxon>
    </lineage>
</organism>
<accession>A0A098C4K6</accession>
<gene>
    <name evidence="3" type="ORF">ING2E5B_2129</name>
</gene>
<dbReference type="KEGG" id="pbt:ING2E5B_2129"/>
<keyword evidence="4" id="KW-1185">Reference proteome</keyword>
<dbReference type="InterPro" id="IPR011990">
    <property type="entry name" value="TPR-like_helical_dom_sf"/>
</dbReference>
<reference evidence="3 4" key="1">
    <citation type="submission" date="2014-08" db="EMBL/GenBank/DDBJ databases">
        <authorList>
            <person name="Wibberg D."/>
        </authorList>
    </citation>
    <scope>NUCLEOTIDE SEQUENCE [LARGE SCALE GENOMIC DNA]</scope>
    <source>
        <strain evidence="4">ING2-E5B</strain>
    </source>
</reference>
<sequence>MCVILGISCSTGRNTPYSRAYKELRTRYNIFHNAQESYDNILNEQLAIFMDDRNNILPIVYSAGYNIKKTGKGGPFDIVINKAERAISDYSITSKPRRNPTKAYSEDYRKWLKQEEFNPFISNVWLLLGKAHFQNGDYDEALSVFAEIIRIFPNDTDLTSEAHIWMLRSYSEMSRFYDAQNLIYILQTRTLSNDLNILFTESVAHYLLKTGQYHEAIPYIRQLIEKEKNRLKRKGLQFLLGQVYTLIGDYEKAVDSFKDLKRINTSKELYLNASAYIDAISSGKNQADSLALLLRNSQLNENIRSVAVTELNVAENSDQTEYKDSFQLYWEANLKRNISKPLLNAYSIRKIERDFTIYESSPHALILLPSEQSDQIKDLLFVTANFNFSNFKFRTFNLSTTIIERREALKIEPFSSYDDVSRYLHMLKSDTVYRSSLPETITPVIISKSNLNILQSSTLESYYQFYTANFNYLPEDFSPVKISLQEENSLQTESDVANIYIEDSLSLETDYVAKPVIDKIEISDERQVNLKLLLEQKASEMMKRANKSTITVDRAEQIKKREQIRNERLKSREKELKERERKRELEIKQRERERELKLKAQKRDRR</sequence>
<feature type="repeat" description="TPR" evidence="1">
    <location>
        <begin position="122"/>
        <end position="155"/>
    </location>
</feature>
<dbReference type="InterPro" id="IPR019734">
    <property type="entry name" value="TPR_rpt"/>
</dbReference>
<dbReference type="Proteomes" id="UP000032417">
    <property type="component" value="Chromosome 1"/>
</dbReference>
<dbReference type="SUPFAM" id="SSF48452">
    <property type="entry name" value="TPR-like"/>
    <property type="match status" value="1"/>
</dbReference>
<dbReference type="STRING" id="1562970.ING2E5B_2129"/>
<evidence type="ECO:0000256" key="1">
    <source>
        <dbReference type="PROSITE-ProRule" id="PRU00339"/>
    </source>
</evidence>
<evidence type="ECO:0000256" key="2">
    <source>
        <dbReference type="SAM" id="Coils"/>
    </source>
</evidence>
<dbReference type="AlphaFoldDB" id="A0A098C4K6"/>